<comment type="caution">
    <text evidence="3">The sequence shown here is derived from an EMBL/GenBank/DDBJ whole genome shotgun (WGS) entry which is preliminary data.</text>
</comment>
<evidence type="ECO:0000259" key="2">
    <source>
        <dbReference type="PROSITE" id="PS50110"/>
    </source>
</evidence>
<dbReference type="Pfam" id="PF00072">
    <property type="entry name" value="Response_reg"/>
    <property type="match status" value="1"/>
</dbReference>
<feature type="modified residue" description="4-aspartylphosphate" evidence="1">
    <location>
        <position position="77"/>
    </location>
</feature>
<accession>A0A7W7IWK1</accession>
<evidence type="ECO:0000313" key="4">
    <source>
        <dbReference type="Proteomes" id="UP000561681"/>
    </source>
</evidence>
<dbReference type="AlphaFoldDB" id="A0A7W7IWK1"/>
<dbReference type="Gene3D" id="3.40.50.2300">
    <property type="match status" value="1"/>
</dbReference>
<dbReference type="PANTHER" id="PTHR44520">
    <property type="entry name" value="RESPONSE REGULATOR RCP1-RELATED"/>
    <property type="match status" value="1"/>
</dbReference>
<dbReference type="GO" id="GO:0000160">
    <property type="term" value="P:phosphorelay signal transduction system"/>
    <property type="evidence" value="ECO:0007669"/>
    <property type="project" value="InterPro"/>
</dbReference>
<keyword evidence="1" id="KW-0597">Phosphoprotein</keyword>
<dbReference type="InterPro" id="IPR052893">
    <property type="entry name" value="TCS_response_regulator"/>
</dbReference>
<dbReference type="InterPro" id="IPR001789">
    <property type="entry name" value="Sig_transdc_resp-reg_receiver"/>
</dbReference>
<dbReference type="RefSeq" id="WP_246453413.1">
    <property type="nucleotide sequence ID" value="NZ_JACHLD010000002.1"/>
</dbReference>
<evidence type="ECO:0000313" key="3">
    <source>
        <dbReference type="EMBL" id="MBB4801760.1"/>
    </source>
</evidence>
<dbReference type="EMBL" id="JACHLD010000002">
    <property type="protein sequence ID" value="MBB4801760.1"/>
    <property type="molecule type" value="Genomic_DNA"/>
</dbReference>
<sequence>MGDDKKLGGKIVYLHSIITHMTTIFLIDDDPDDREIFAELLAEDHPSIVLQQAINGADAFEKLKSENFTKPDLIFLDLNMPIMDGRTFLQHIKMDPDLKDIPVIIYTTSSSDLDRNFAMENKAAFFLTKQYSLQQQRKDIMAAIKNF</sequence>
<keyword evidence="4" id="KW-1185">Reference proteome</keyword>
<dbReference type="SMART" id="SM00448">
    <property type="entry name" value="REC"/>
    <property type="match status" value="1"/>
</dbReference>
<name>A0A7W7IWK1_9FLAO</name>
<organism evidence="3 4">
    <name type="scientific">Flavobacterium nitrogenifigens</name>
    <dbReference type="NCBI Taxonomy" id="1617283"/>
    <lineage>
        <taxon>Bacteria</taxon>
        <taxon>Pseudomonadati</taxon>
        <taxon>Bacteroidota</taxon>
        <taxon>Flavobacteriia</taxon>
        <taxon>Flavobacteriales</taxon>
        <taxon>Flavobacteriaceae</taxon>
        <taxon>Flavobacterium</taxon>
    </lineage>
</organism>
<dbReference type="InterPro" id="IPR011006">
    <property type="entry name" value="CheY-like_superfamily"/>
</dbReference>
<feature type="domain" description="Response regulatory" evidence="2">
    <location>
        <begin position="23"/>
        <end position="144"/>
    </location>
</feature>
<proteinExistence type="predicted"/>
<dbReference type="Proteomes" id="UP000561681">
    <property type="component" value="Unassembled WGS sequence"/>
</dbReference>
<gene>
    <name evidence="3" type="ORF">HNP37_001821</name>
</gene>
<evidence type="ECO:0000256" key="1">
    <source>
        <dbReference type="PROSITE-ProRule" id="PRU00169"/>
    </source>
</evidence>
<dbReference type="PANTHER" id="PTHR44520:SF2">
    <property type="entry name" value="RESPONSE REGULATOR RCP1"/>
    <property type="match status" value="1"/>
</dbReference>
<reference evidence="3 4" key="1">
    <citation type="submission" date="2020-08" db="EMBL/GenBank/DDBJ databases">
        <title>Functional genomics of gut bacteria from endangered species of beetles.</title>
        <authorList>
            <person name="Carlos-Shanley C."/>
        </authorList>
    </citation>
    <scope>NUCLEOTIDE SEQUENCE [LARGE SCALE GENOMIC DNA]</scope>
    <source>
        <strain evidence="3 4">S00142</strain>
    </source>
</reference>
<protein>
    <submittedName>
        <fullName evidence="3">CheY-like chemotaxis protein</fullName>
    </submittedName>
</protein>
<dbReference type="SUPFAM" id="SSF52172">
    <property type="entry name" value="CheY-like"/>
    <property type="match status" value="1"/>
</dbReference>
<dbReference type="PROSITE" id="PS50110">
    <property type="entry name" value="RESPONSE_REGULATORY"/>
    <property type="match status" value="1"/>
</dbReference>